<dbReference type="PANTHER" id="PTHR42681">
    <property type="entry name" value="MALONYL-COA-ACYL CARRIER PROTEIN TRANSACYLASE, MITOCHONDRIAL"/>
    <property type="match status" value="1"/>
</dbReference>
<proteinExistence type="predicted"/>
<dbReference type="Proteomes" id="UP001499990">
    <property type="component" value="Unassembled WGS sequence"/>
</dbReference>
<dbReference type="EMBL" id="BAAAYL010000001">
    <property type="protein sequence ID" value="GAA3367412.1"/>
    <property type="molecule type" value="Genomic_DNA"/>
</dbReference>
<dbReference type="PANTHER" id="PTHR42681:SF1">
    <property type="entry name" value="MALONYL-COA-ACYL CARRIER PROTEIN TRANSACYLASE, MITOCHONDRIAL"/>
    <property type="match status" value="1"/>
</dbReference>
<sequence length="108" mass="11551">MEARGAVVYPLGMEGPYHSELMRAAADEMTALLKPFDIVAPSVPVLSTVTAEPHPGGDGSRDLLAEQLVAPVRWLDVQRRLVAEGVGGALKVGPATCCASCWRRRPRT</sequence>
<keyword evidence="3" id="KW-0012">Acyltransferase</keyword>
<dbReference type="SUPFAM" id="SSF52151">
    <property type="entry name" value="FabD/lysophospholipase-like"/>
    <property type="match status" value="1"/>
</dbReference>
<name>A0ABP6SMS0_9ACTN</name>
<evidence type="ECO:0000313" key="6">
    <source>
        <dbReference type="EMBL" id="GAA3380283.1"/>
    </source>
</evidence>
<dbReference type="EC" id="2.3.1.39" evidence="1"/>
<reference evidence="6" key="1">
    <citation type="journal article" date="2014" name="Int. J. Syst. Evol. Microbiol.">
        <title>Complete genome of a new Firmicutes species belonging to the dominant human colonic microbiota ('Ruminococcus bicirculans') reveals two chromosomes and a selective capacity to utilize plant glucans.</title>
        <authorList>
            <consortium name="NISC Comparative Sequencing Program"/>
            <person name="Wegmann U."/>
            <person name="Louis P."/>
            <person name="Goesmann A."/>
            <person name="Henrissat B."/>
            <person name="Duncan S.H."/>
            <person name="Flint H.J."/>
        </authorList>
    </citation>
    <scope>NUCLEOTIDE SEQUENCE</scope>
    <source>
        <strain evidence="6">JCM 9651</strain>
    </source>
</reference>
<dbReference type="InterPro" id="IPR001227">
    <property type="entry name" value="Ac_transferase_dom_sf"/>
</dbReference>
<evidence type="ECO:0000256" key="3">
    <source>
        <dbReference type="ARBA" id="ARBA00023315"/>
    </source>
</evidence>
<evidence type="ECO:0000313" key="7">
    <source>
        <dbReference type="Proteomes" id="UP001499990"/>
    </source>
</evidence>
<reference evidence="7" key="2">
    <citation type="journal article" date="2019" name="Int. J. Syst. Evol. Microbiol.">
        <title>The Global Catalogue of Microorganisms (GCM) 10K type strain sequencing project: providing services to taxonomists for standard genome sequencing and annotation.</title>
        <authorList>
            <consortium name="The Broad Institute Genomics Platform"/>
            <consortium name="The Broad Institute Genome Sequencing Center for Infectious Disease"/>
            <person name="Wu L."/>
            <person name="Ma J."/>
        </authorList>
    </citation>
    <scope>NUCLEOTIDE SEQUENCE [LARGE SCALE GENOMIC DNA]</scope>
    <source>
        <strain evidence="7">JCM 9651</strain>
    </source>
</reference>
<dbReference type="Gene3D" id="3.30.70.250">
    <property type="entry name" value="Malonyl-CoA ACP transacylase, ACP-binding"/>
    <property type="match status" value="1"/>
</dbReference>
<gene>
    <name evidence="5" type="ORF">GCM10020367_01560</name>
    <name evidence="6" type="ORF">GCM10020367_67280</name>
</gene>
<comment type="caution">
    <text evidence="6">The sequence shown here is derived from an EMBL/GenBank/DDBJ whole genome shotgun (WGS) entry which is preliminary data.</text>
</comment>
<dbReference type="InterPro" id="IPR050858">
    <property type="entry name" value="Mal-CoA-ACP_Trans/PKS_FabD"/>
</dbReference>
<reference evidence="6" key="3">
    <citation type="submission" date="2023-12" db="EMBL/GenBank/DDBJ databases">
        <authorList>
            <person name="Sun Q."/>
            <person name="Inoue M."/>
        </authorList>
    </citation>
    <scope>NUCLEOTIDE SEQUENCE</scope>
    <source>
        <strain evidence="6">JCM 9651</strain>
    </source>
</reference>
<evidence type="ECO:0000256" key="2">
    <source>
        <dbReference type="ARBA" id="ARBA00022679"/>
    </source>
</evidence>
<accession>A0ABP6SMS0</accession>
<comment type="catalytic activity">
    <reaction evidence="4">
        <text>holo-[ACP] + malonyl-CoA = malonyl-[ACP] + CoA</text>
        <dbReference type="Rhea" id="RHEA:41792"/>
        <dbReference type="Rhea" id="RHEA-COMP:9623"/>
        <dbReference type="Rhea" id="RHEA-COMP:9685"/>
        <dbReference type="ChEBI" id="CHEBI:57287"/>
        <dbReference type="ChEBI" id="CHEBI:57384"/>
        <dbReference type="ChEBI" id="CHEBI:64479"/>
        <dbReference type="ChEBI" id="CHEBI:78449"/>
        <dbReference type="EC" id="2.3.1.39"/>
    </reaction>
</comment>
<dbReference type="Gene3D" id="3.40.366.10">
    <property type="entry name" value="Malonyl-Coenzyme A Acyl Carrier Protein, domain 2"/>
    <property type="match status" value="1"/>
</dbReference>
<evidence type="ECO:0000256" key="4">
    <source>
        <dbReference type="ARBA" id="ARBA00048462"/>
    </source>
</evidence>
<protein>
    <recommendedName>
        <fullName evidence="1">[acyl-carrier-protein] S-malonyltransferase</fullName>
        <ecNumber evidence="1">2.3.1.39</ecNumber>
    </recommendedName>
</protein>
<dbReference type="EMBL" id="BAAAYL010000001">
    <property type="protein sequence ID" value="GAA3380283.1"/>
    <property type="molecule type" value="Genomic_DNA"/>
</dbReference>
<evidence type="ECO:0000313" key="5">
    <source>
        <dbReference type="EMBL" id="GAA3367412.1"/>
    </source>
</evidence>
<organism evidence="6 7">
    <name type="scientific">Streptomyces sannanensis</name>
    <dbReference type="NCBI Taxonomy" id="285536"/>
    <lineage>
        <taxon>Bacteria</taxon>
        <taxon>Bacillati</taxon>
        <taxon>Actinomycetota</taxon>
        <taxon>Actinomycetes</taxon>
        <taxon>Kitasatosporales</taxon>
        <taxon>Streptomycetaceae</taxon>
        <taxon>Streptomyces</taxon>
    </lineage>
</organism>
<evidence type="ECO:0000256" key="1">
    <source>
        <dbReference type="ARBA" id="ARBA00013258"/>
    </source>
</evidence>
<keyword evidence="2" id="KW-0808">Transferase</keyword>
<keyword evidence="7" id="KW-1185">Reference proteome</keyword>
<dbReference type="InterPro" id="IPR016035">
    <property type="entry name" value="Acyl_Trfase/lysoPLipase"/>
</dbReference>